<keyword evidence="3" id="KW-1185">Reference proteome</keyword>
<dbReference type="EMBL" id="JASCZI010121794">
    <property type="protein sequence ID" value="MED6162969.1"/>
    <property type="molecule type" value="Genomic_DNA"/>
</dbReference>
<evidence type="ECO:0000256" key="1">
    <source>
        <dbReference type="SAM" id="MobiDB-lite"/>
    </source>
</evidence>
<comment type="caution">
    <text evidence="2">The sequence shown here is derived from an EMBL/GenBank/DDBJ whole genome shotgun (WGS) entry which is preliminary data.</text>
</comment>
<proteinExistence type="predicted"/>
<accession>A0ABU6UPH2</accession>
<evidence type="ECO:0000313" key="3">
    <source>
        <dbReference type="Proteomes" id="UP001341840"/>
    </source>
</evidence>
<protein>
    <submittedName>
        <fullName evidence="2">Uncharacterized protein</fullName>
    </submittedName>
</protein>
<feature type="region of interest" description="Disordered" evidence="1">
    <location>
        <begin position="1"/>
        <end position="53"/>
    </location>
</feature>
<sequence>MREAESDLNGGASLKKKKNEMVPPTTEGHGDLVNSSGMKHEPSPLISDNLNGGDKKKMSTLFWERLGYKAIGVVEAKGHKDGIWILASREYSISCGFVDISDQCVILVNPESAVDRNDAIA</sequence>
<reference evidence="2 3" key="1">
    <citation type="journal article" date="2023" name="Plants (Basel)">
        <title>Bridging the Gap: Combining Genomics and Transcriptomics Approaches to Understand Stylosanthes scabra, an Orphan Legume from the Brazilian Caatinga.</title>
        <authorList>
            <person name="Ferreira-Neto J.R.C."/>
            <person name="da Silva M.D."/>
            <person name="Binneck E."/>
            <person name="de Melo N.F."/>
            <person name="da Silva R.H."/>
            <person name="de Melo A.L.T.M."/>
            <person name="Pandolfi V."/>
            <person name="Bustamante F.O."/>
            <person name="Brasileiro-Vidal A.C."/>
            <person name="Benko-Iseppon A.M."/>
        </authorList>
    </citation>
    <scope>NUCLEOTIDE SEQUENCE [LARGE SCALE GENOMIC DNA]</scope>
    <source>
        <tissue evidence="2">Leaves</tissue>
    </source>
</reference>
<organism evidence="2 3">
    <name type="scientific">Stylosanthes scabra</name>
    <dbReference type="NCBI Taxonomy" id="79078"/>
    <lineage>
        <taxon>Eukaryota</taxon>
        <taxon>Viridiplantae</taxon>
        <taxon>Streptophyta</taxon>
        <taxon>Embryophyta</taxon>
        <taxon>Tracheophyta</taxon>
        <taxon>Spermatophyta</taxon>
        <taxon>Magnoliopsida</taxon>
        <taxon>eudicotyledons</taxon>
        <taxon>Gunneridae</taxon>
        <taxon>Pentapetalae</taxon>
        <taxon>rosids</taxon>
        <taxon>fabids</taxon>
        <taxon>Fabales</taxon>
        <taxon>Fabaceae</taxon>
        <taxon>Papilionoideae</taxon>
        <taxon>50 kb inversion clade</taxon>
        <taxon>dalbergioids sensu lato</taxon>
        <taxon>Dalbergieae</taxon>
        <taxon>Pterocarpus clade</taxon>
        <taxon>Stylosanthes</taxon>
    </lineage>
</organism>
<name>A0ABU6UPH2_9FABA</name>
<gene>
    <name evidence="2" type="ORF">PIB30_075536</name>
</gene>
<dbReference type="Proteomes" id="UP001341840">
    <property type="component" value="Unassembled WGS sequence"/>
</dbReference>
<evidence type="ECO:0000313" key="2">
    <source>
        <dbReference type="EMBL" id="MED6162969.1"/>
    </source>
</evidence>